<gene>
    <name evidence="6" type="ORF">C4K68_21975</name>
</gene>
<evidence type="ECO:0000313" key="7">
    <source>
        <dbReference type="Proteomes" id="UP000238196"/>
    </source>
</evidence>
<dbReference type="InterPro" id="IPR005119">
    <property type="entry name" value="LysR_subst-bd"/>
</dbReference>
<name>A0A2S5KKY6_9PROT</name>
<comment type="similarity">
    <text evidence="1">Belongs to the LysR transcriptional regulatory family.</text>
</comment>
<dbReference type="PANTHER" id="PTHR30579:SF7">
    <property type="entry name" value="HTH-TYPE TRANSCRIPTIONAL REGULATOR LRHA-RELATED"/>
    <property type="match status" value="1"/>
</dbReference>
<evidence type="ECO:0000259" key="5">
    <source>
        <dbReference type="PROSITE" id="PS50931"/>
    </source>
</evidence>
<reference evidence="6 7" key="1">
    <citation type="submission" date="2018-02" db="EMBL/GenBank/DDBJ databases">
        <title>novel marine gammaproteobacteria from coastal saline agro ecosystem.</title>
        <authorList>
            <person name="Krishnan R."/>
            <person name="Ramesh Kumar N."/>
        </authorList>
    </citation>
    <scope>NUCLEOTIDE SEQUENCE [LARGE SCALE GENOMIC DNA]</scope>
    <source>
        <strain evidence="6 7">228</strain>
    </source>
</reference>
<dbReference type="Pfam" id="PF00126">
    <property type="entry name" value="HTH_1"/>
    <property type="match status" value="1"/>
</dbReference>
<dbReference type="EMBL" id="PRLP01000106">
    <property type="protein sequence ID" value="PPC75303.1"/>
    <property type="molecule type" value="Genomic_DNA"/>
</dbReference>
<keyword evidence="3" id="KW-0238">DNA-binding</keyword>
<dbReference type="GO" id="GO:0003700">
    <property type="term" value="F:DNA-binding transcription factor activity"/>
    <property type="evidence" value="ECO:0007669"/>
    <property type="project" value="InterPro"/>
</dbReference>
<dbReference type="FunFam" id="1.10.10.10:FF:000001">
    <property type="entry name" value="LysR family transcriptional regulator"/>
    <property type="match status" value="1"/>
</dbReference>
<dbReference type="PROSITE" id="PS50931">
    <property type="entry name" value="HTH_LYSR"/>
    <property type="match status" value="1"/>
</dbReference>
<dbReference type="Gene3D" id="1.10.10.10">
    <property type="entry name" value="Winged helix-like DNA-binding domain superfamily/Winged helix DNA-binding domain"/>
    <property type="match status" value="1"/>
</dbReference>
<organism evidence="6 7">
    <name type="scientific">Proteobacteria bacterium 228</name>
    <dbReference type="NCBI Taxonomy" id="2083153"/>
    <lineage>
        <taxon>Bacteria</taxon>
        <taxon>Pseudomonadati</taxon>
        <taxon>Pseudomonadota</taxon>
    </lineage>
</organism>
<dbReference type="PRINTS" id="PR00039">
    <property type="entry name" value="HTHLYSR"/>
</dbReference>
<dbReference type="OrthoDB" id="1631201at2"/>
<evidence type="ECO:0000256" key="3">
    <source>
        <dbReference type="ARBA" id="ARBA00023125"/>
    </source>
</evidence>
<dbReference type="SUPFAM" id="SSF53850">
    <property type="entry name" value="Periplasmic binding protein-like II"/>
    <property type="match status" value="1"/>
</dbReference>
<evidence type="ECO:0000313" key="6">
    <source>
        <dbReference type="EMBL" id="PPC75303.1"/>
    </source>
</evidence>
<comment type="caution">
    <text evidence="6">The sequence shown here is derived from an EMBL/GenBank/DDBJ whole genome shotgun (WGS) entry which is preliminary data.</text>
</comment>
<evidence type="ECO:0000256" key="4">
    <source>
        <dbReference type="ARBA" id="ARBA00023163"/>
    </source>
</evidence>
<dbReference type="GO" id="GO:0003677">
    <property type="term" value="F:DNA binding"/>
    <property type="evidence" value="ECO:0007669"/>
    <property type="project" value="UniProtKB-KW"/>
</dbReference>
<dbReference type="PANTHER" id="PTHR30579">
    <property type="entry name" value="TRANSCRIPTIONAL REGULATOR"/>
    <property type="match status" value="1"/>
</dbReference>
<feature type="domain" description="HTH lysR-type" evidence="5">
    <location>
        <begin position="12"/>
        <end position="69"/>
    </location>
</feature>
<keyword evidence="4" id="KW-0804">Transcription</keyword>
<dbReference type="InterPro" id="IPR050176">
    <property type="entry name" value="LTTR"/>
</dbReference>
<accession>A0A2S5KKY6</accession>
<dbReference type="AlphaFoldDB" id="A0A2S5KKY6"/>
<dbReference type="InterPro" id="IPR036390">
    <property type="entry name" value="WH_DNA-bd_sf"/>
</dbReference>
<keyword evidence="2" id="KW-0805">Transcription regulation</keyword>
<dbReference type="Pfam" id="PF03466">
    <property type="entry name" value="LysR_substrate"/>
    <property type="match status" value="1"/>
</dbReference>
<dbReference type="InterPro" id="IPR036388">
    <property type="entry name" value="WH-like_DNA-bd_sf"/>
</dbReference>
<protein>
    <submittedName>
        <fullName evidence="6">LysR family transcriptional regulator</fullName>
    </submittedName>
</protein>
<evidence type="ECO:0000256" key="1">
    <source>
        <dbReference type="ARBA" id="ARBA00009437"/>
    </source>
</evidence>
<dbReference type="Gene3D" id="3.40.190.10">
    <property type="entry name" value="Periplasmic binding protein-like II"/>
    <property type="match status" value="2"/>
</dbReference>
<dbReference type="InterPro" id="IPR000847">
    <property type="entry name" value="LysR_HTH_N"/>
</dbReference>
<sequence length="303" mass="33186">MNNGLLLGNRQITLEQLRVFVCVADDKSFDRASRELHRTQSAVTQSLKKLEQILDCTLLERKQGRVLGLTLDGERFLPAAKEILARVLDAVSAIQHPGLGGHIRLGVPDDFNVVDIHGALSRCMVINRGLGIQVTSALSSRIADMLQADQLDVAIFKRVADEQAQHSSQAEVQVLRKEPLCWVGREPVQFDELPQLSLVAFPDGCTYRRAALQALMATGKTVNFAYASAAYENIRSAVSAGLGISVLPQGAVGPKHVVLGREQGFPPLPFVELVMVVRSKDELYQRFAEYLQNSSSFAGLRVA</sequence>
<proteinExistence type="inferred from homology"/>
<evidence type="ECO:0000256" key="2">
    <source>
        <dbReference type="ARBA" id="ARBA00023015"/>
    </source>
</evidence>
<dbReference type="SUPFAM" id="SSF46785">
    <property type="entry name" value="Winged helix' DNA-binding domain"/>
    <property type="match status" value="1"/>
</dbReference>
<dbReference type="Proteomes" id="UP000238196">
    <property type="component" value="Unassembled WGS sequence"/>
</dbReference>